<dbReference type="STRING" id="56857.A0A200QY81"/>
<proteinExistence type="predicted"/>
<evidence type="ECO:0000259" key="2">
    <source>
        <dbReference type="PROSITE" id="PS52045"/>
    </source>
</evidence>
<dbReference type="InterPro" id="IPR004314">
    <property type="entry name" value="Neprosin"/>
</dbReference>
<keyword evidence="4" id="KW-1185">Reference proteome</keyword>
<dbReference type="EMBL" id="MVGT01000777">
    <property type="protein sequence ID" value="OVA15416.1"/>
    <property type="molecule type" value="Genomic_DNA"/>
</dbReference>
<protein>
    <recommendedName>
        <fullName evidence="2">Neprosin PEP catalytic domain-containing protein</fullName>
    </recommendedName>
</protein>
<feature type="domain" description="Neprosin PEP catalytic" evidence="2">
    <location>
        <begin position="1"/>
        <end position="91"/>
    </location>
</feature>
<dbReference type="InParanoid" id="A0A200QY81"/>
<gene>
    <name evidence="3" type="ORF">BVC80_1553g4</name>
</gene>
<comment type="caution">
    <text evidence="3">The sequence shown here is derived from an EMBL/GenBank/DDBJ whole genome shotgun (WGS) entry which is preliminary data.</text>
</comment>
<dbReference type="AlphaFoldDB" id="A0A200QY81"/>
<name>A0A200QY81_MACCD</name>
<dbReference type="Pfam" id="PF03080">
    <property type="entry name" value="Neprosin"/>
    <property type="match status" value="1"/>
</dbReference>
<dbReference type="FunCoup" id="A0A200QY81">
    <property type="interactions" value="40"/>
</dbReference>
<reference evidence="3 4" key="1">
    <citation type="journal article" date="2017" name="Mol. Plant">
        <title>The Genome of Medicinal Plant Macleaya cordata Provides New Insights into Benzylisoquinoline Alkaloids Metabolism.</title>
        <authorList>
            <person name="Liu X."/>
            <person name="Liu Y."/>
            <person name="Huang P."/>
            <person name="Ma Y."/>
            <person name="Qing Z."/>
            <person name="Tang Q."/>
            <person name="Cao H."/>
            <person name="Cheng P."/>
            <person name="Zheng Y."/>
            <person name="Yuan Z."/>
            <person name="Zhou Y."/>
            <person name="Liu J."/>
            <person name="Tang Z."/>
            <person name="Zhuo Y."/>
            <person name="Zhang Y."/>
            <person name="Yu L."/>
            <person name="Huang J."/>
            <person name="Yang P."/>
            <person name="Peng Q."/>
            <person name="Zhang J."/>
            <person name="Jiang W."/>
            <person name="Zhang Z."/>
            <person name="Lin K."/>
            <person name="Ro D.K."/>
            <person name="Chen X."/>
            <person name="Xiong X."/>
            <person name="Shang Y."/>
            <person name="Huang S."/>
            <person name="Zeng J."/>
        </authorList>
    </citation>
    <scope>NUCLEOTIDE SEQUENCE [LARGE SCALE GENOMIC DNA]</scope>
    <source>
        <strain evidence="4">cv. BLH2017</strain>
        <tissue evidence="3">Root</tissue>
    </source>
</reference>
<dbReference type="OrthoDB" id="1858978at2759"/>
<dbReference type="PROSITE" id="PS52045">
    <property type="entry name" value="NEPROSIN_PEP_CD"/>
    <property type="match status" value="1"/>
</dbReference>
<organism evidence="3 4">
    <name type="scientific">Macleaya cordata</name>
    <name type="common">Five-seeded plume-poppy</name>
    <name type="synonym">Bocconia cordata</name>
    <dbReference type="NCBI Taxonomy" id="56857"/>
    <lineage>
        <taxon>Eukaryota</taxon>
        <taxon>Viridiplantae</taxon>
        <taxon>Streptophyta</taxon>
        <taxon>Embryophyta</taxon>
        <taxon>Tracheophyta</taxon>
        <taxon>Spermatophyta</taxon>
        <taxon>Magnoliopsida</taxon>
        <taxon>Ranunculales</taxon>
        <taxon>Papaveraceae</taxon>
        <taxon>Papaveroideae</taxon>
        <taxon>Macleaya</taxon>
    </lineage>
</organism>
<evidence type="ECO:0000313" key="3">
    <source>
        <dbReference type="EMBL" id="OVA15416.1"/>
    </source>
</evidence>
<evidence type="ECO:0000313" key="4">
    <source>
        <dbReference type="Proteomes" id="UP000195402"/>
    </source>
</evidence>
<feature type="region of interest" description="Disordered" evidence="1">
    <location>
        <begin position="1"/>
        <end position="23"/>
    </location>
</feature>
<dbReference type="Proteomes" id="UP000195402">
    <property type="component" value="Unassembled WGS sequence"/>
</dbReference>
<evidence type="ECO:0000256" key="1">
    <source>
        <dbReference type="SAM" id="MobiDB-lite"/>
    </source>
</evidence>
<accession>A0A200QY81</accession>
<sequence length="91" mass="10030">MVGVVGANPNKPTPPMGNGHLSKNDFSKTCYMWRMKVIDGKGESVDFDPSRILRNKQDATKDCYDLEFERKVFQKPIGASMTFGGPGGMCP</sequence>